<dbReference type="GO" id="GO:0000977">
    <property type="term" value="F:RNA polymerase II transcription regulatory region sequence-specific DNA binding"/>
    <property type="evidence" value="ECO:0007669"/>
    <property type="project" value="TreeGrafter"/>
</dbReference>
<dbReference type="GO" id="GO:0000981">
    <property type="term" value="F:DNA-binding transcription factor activity, RNA polymerase II-specific"/>
    <property type="evidence" value="ECO:0007669"/>
    <property type="project" value="TreeGrafter"/>
</dbReference>
<dbReference type="SUPFAM" id="SSF47459">
    <property type="entry name" value="HLH, helix-loop-helix DNA-binding domain"/>
    <property type="match status" value="1"/>
</dbReference>
<dbReference type="InterPro" id="IPR015660">
    <property type="entry name" value="MASH1/Ascl1a-like"/>
</dbReference>
<evidence type="ECO:0000256" key="3">
    <source>
        <dbReference type="ARBA" id="ARBA00023125"/>
    </source>
</evidence>
<accession>A0A9N7MNH4</accession>
<dbReference type="EMBL" id="CACSLK010003813">
    <property type="protein sequence ID" value="CAA0809505.1"/>
    <property type="molecule type" value="Genomic_DNA"/>
</dbReference>
<evidence type="ECO:0000313" key="7">
    <source>
        <dbReference type="EMBL" id="CAA0809505.1"/>
    </source>
</evidence>
<dbReference type="Proteomes" id="UP001153555">
    <property type="component" value="Unassembled WGS sequence"/>
</dbReference>
<evidence type="ECO:0000256" key="5">
    <source>
        <dbReference type="ARBA" id="ARBA00023242"/>
    </source>
</evidence>
<dbReference type="PANTHER" id="PTHR13935:SF106">
    <property type="entry name" value="ACHAETE-SCUTE COMPLEX PROTEIN T5-RELATED"/>
    <property type="match status" value="1"/>
</dbReference>
<keyword evidence="2" id="KW-0805">Transcription regulation</keyword>
<dbReference type="Gene3D" id="4.10.280.10">
    <property type="entry name" value="Helix-loop-helix DNA-binding domain"/>
    <property type="match status" value="1"/>
</dbReference>
<sequence>MFPLQSDGLAAEAIPSFYDWQQDKVLEDLLADDRAHFEGIYNENKNEGGGVLKKKPRPAMKSMWDIDGDNKDTNHEARRSIHRNLERQRRQEMAGLYASLRSLLPLDFIKGKRSVSDQLHQAAIYIRVMQNKIEEMKTRRDKLKSLSGNGRVEGRNKSDVNNKVKVILCRFGLEILIMSTGQSSIMPLSKVCAYLLQKPELTVVNCVSTRAGDECSFLHKIQAEVDDPTSVDLTELQTRLADLIK</sequence>
<dbReference type="GO" id="GO:0090575">
    <property type="term" value="C:RNA polymerase II transcription regulator complex"/>
    <property type="evidence" value="ECO:0007669"/>
    <property type="project" value="TreeGrafter"/>
</dbReference>
<dbReference type="AlphaFoldDB" id="A0A9N7MNH4"/>
<evidence type="ECO:0000256" key="2">
    <source>
        <dbReference type="ARBA" id="ARBA00023015"/>
    </source>
</evidence>
<reference evidence="7" key="1">
    <citation type="submission" date="2019-12" db="EMBL/GenBank/DDBJ databases">
        <authorList>
            <person name="Scholes J."/>
        </authorList>
    </citation>
    <scope>NUCLEOTIDE SEQUENCE</scope>
</reference>
<dbReference type="PROSITE" id="PS50888">
    <property type="entry name" value="BHLH"/>
    <property type="match status" value="1"/>
</dbReference>
<dbReference type="InterPro" id="IPR011598">
    <property type="entry name" value="bHLH_dom"/>
</dbReference>
<dbReference type="InterPro" id="IPR036638">
    <property type="entry name" value="HLH_DNA-bd_sf"/>
</dbReference>
<evidence type="ECO:0000313" key="8">
    <source>
        <dbReference type="Proteomes" id="UP001153555"/>
    </source>
</evidence>
<proteinExistence type="predicted"/>
<dbReference type="Pfam" id="PF00010">
    <property type="entry name" value="HLH"/>
    <property type="match status" value="1"/>
</dbReference>
<name>A0A9N7MNH4_STRHE</name>
<dbReference type="GO" id="GO:0046983">
    <property type="term" value="F:protein dimerization activity"/>
    <property type="evidence" value="ECO:0007669"/>
    <property type="project" value="InterPro"/>
</dbReference>
<dbReference type="PANTHER" id="PTHR13935">
    <property type="entry name" value="ACHAETE-SCUTE TRANSCRIPTION FACTOR-RELATED"/>
    <property type="match status" value="1"/>
</dbReference>
<comment type="subcellular location">
    <subcellularLocation>
        <location evidence="1">Nucleus</location>
    </subcellularLocation>
</comment>
<comment type="caution">
    <text evidence="7">The sequence shown here is derived from an EMBL/GenBank/DDBJ whole genome shotgun (WGS) entry which is preliminary data.</text>
</comment>
<keyword evidence="5" id="KW-0539">Nucleus</keyword>
<organism evidence="7 8">
    <name type="scientific">Striga hermonthica</name>
    <name type="common">Purple witchweed</name>
    <name type="synonym">Buchnera hermonthica</name>
    <dbReference type="NCBI Taxonomy" id="68872"/>
    <lineage>
        <taxon>Eukaryota</taxon>
        <taxon>Viridiplantae</taxon>
        <taxon>Streptophyta</taxon>
        <taxon>Embryophyta</taxon>
        <taxon>Tracheophyta</taxon>
        <taxon>Spermatophyta</taxon>
        <taxon>Magnoliopsida</taxon>
        <taxon>eudicotyledons</taxon>
        <taxon>Gunneridae</taxon>
        <taxon>Pentapetalae</taxon>
        <taxon>asterids</taxon>
        <taxon>lamiids</taxon>
        <taxon>Lamiales</taxon>
        <taxon>Orobanchaceae</taxon>
        <taxon>Buchnereae</taxon>
        <taxon>Striga</taxon>
    </lineage>
</organism>
<evidence type="ECO:0000259" key="6">
    <source>
        <dbReference type="PROSITE" id="PS50888"/>
    </source>
</evidence>
<keyword evidence="8" id="KW-1185">Reference proteome</keyword>
<feature type="domain" description="BHLH" evidence="6">
    <location>
        <begin position="77"/>
        <end position="129"/>
    </location>
</feature>
<evidence type="ECO:0000256" key="1">
    <source>
        <dbReference type="ARBA" id="ARBA00004123"/>
    </source>
</evidence>
<gene>
    <name evidence="7" type="ORF">SHERM_11513</name>
</gene>
<keyword evidence="3" id="KW-0238">DNA-binding</keyword>
<protein>
    <submittedName>
        <fullName evidence="7">Transcription factor bHLH36</fullName>
    </submittedName>
</protein>
<evidence type="ECO:0000256" key="4">
    <source>
        <dbReference type="ARBA" id="ARBA00023163"/>
    </source>
</evidence>
<dbReference type="OrthoDB" id="1935281at2759"/>
<dbReference type="CDD" id="cd18914">
    <property type="entry name" value="bHLH_AtORG2_like"/>
    <property type="match status" value="1"/>
</dbReference>
<keyword evidence="4" id="KW-0804">Transcription</keyword>